<gene>
    <name evidence="1" type="ORF">HAINFHK1212_1584</name>
</gene>
<accession>A0A7G2JY86</accession>
<dbReference type="AlphaFoldDB" id="A0A7G2JY86"/>
<comment type="caution">
    <text evidence="1">The sequence shown here is derived from an EMBL/GenBank/DDBJ whole genome shotgun (WGS) entry which is preliminary data.</text>
</comment>
<proteinExistence type="predicted"/>
<name>A0A7G2JY86_HAEIF</name>
<sequence>LLGLSGVPAAGDEATVVRDEKKAREVALYRQGKFREVKLMQDVLEMYQPSPLLAHALNETVQAVMKNRRETRNIQALSNHNYLKKVYEGAKPLFAVVRNEGKAEMQSVAAQEEDKRMAAIQYIERYASVGQLQFVENMPEFAVWKAWKTEQEKGYVA</sequence>
<protein>
    <submittedName>
        <fullName evidence="1">Uncharacterized protein</fullName>
    </submittedName>
</protein>
<organism evidence="1">
    <name type="scientific">Haemophilus influenzae HK1212</name>
    <dbReference type="NCBI Taxonomy" id="456482"/>
    <lineage>
        <taxon>Bacteria</taxon>
        <taxon>Pseudomonadati</taxon>
        <taxon>Pseudomonadota</taxon>
        <taxon>Gammaproteobacteria</taxon>
        <taxon>Pasteurellales</taxon>
        <taxon>Pasteurellaceae</taxon>
        <taxon>Haemophilus</taxon>
    </lineage>
</organism>
<feature type="non-terminal residue" evidence="1">
    <location>
        <position position="1"/>
    </location>
</feature>
<dbReference type="EMBL" id="ABFC01000916">
    <property type="protein sequence ID" value="EFA28137.1"/>
    <property type="molecule type" value="Genomic_DNA"/>
</dbReference>
<reference evidence="1" key="1">
    <citation type="journal article" date="2010" name="Genomics">
        <title>Tracing phylogenomic events leading to diversity of Haemophilus influenzae and the emergence of Brazilian Purpuric Fever (BPF)-associated clones.</title>
        <authorList>
            <person name="Papazisi L."/>
            <person name="Ratnayake S."/>
            <person name="Remortel B.G."/>
            <person name="Bock G.R."/>
            <person name="Liang W."/>
            <person name="Saeed A.I."/>
            <person name="Liu J."/>
            <person name="Fleischmann R.D."/>
            <person name="Kilian M."/>
            <person name="Peterson S.N."/>
        </authorList>
    </citation>
    <scope>NUCLEOTIDE SEQUENCE [LARGE SCALE GENOMIC DNA]</scope>
    <source>
        <strain evidence="1">HK1212</strain>
    </source>
</reference>
<evidence type="ECO:0000313" key="1">
    <source>
        <dbReference type="EMBL" id="EFA28137.1"/>
    </source>
</evidence>